<evidence type="ECO:0000256" key="1">
    <source>
        <dbReference type="SAM" id="Phobius"/>
    </source>
</evidence>
<keyword evidence="1" id="KW-1133">Transmembrane helix</keyword>
<evidence type="ECO:0000313" key="2">
    <source>
        <dbReference type="EMBL" id="KAK8173172.1"/>
    </source>
</evidence>
<keyword evidence="1" id="KW-0472">Membrane</keyword>
<evidence type="ECO:0000313" key="3">
    <source>
        <dbReference type="Proteomes" id="UP001456524"/>
    </source>
</evidence>
<proteinExistence type="predicted"/>
<keyword evidence="3" id="KW-1185">Reference proteome</keyword>
<dbReference type="EMBL" id="JBBWUH010000003">
    <property type="protein sequence ID" value="KAK8173172.1"/>
    <property type="molecule type" value="Genomic_DNA"/>
</dbReference>
<comment type="caution">
    <text evidence="2">The sequence shown here is derived from an EMBL/GenBank/DDBJ whole genome shotgun (WGS) entry which is preliminary data.</text>
</comment>
<organism evidence="2 3">
    <name type="scientific">Phyllosticta citrichinensis</name>
    <dbReference type="NCBI Taxonomy" id="1130410"/>
    <lineage>
        <taxon>Eukaryota</taxon>
        <taxon>Fungi</taxon>
        <taxon>Dikarya</taxon>
        <taxon>Ascomycota</taxon>
        <taxon>Pezizomycotina</taxon>
        <taxon>Dothideomycetes</taxon>
        <taxon>Dothideomycetes incertae sedis</taxon>
        <taxon>Botryosphaeriales</taxon>
        <taxon>Phyllostictaceae</taxon>
        <taxon>Phyllosticta</taxon>
    </lineage>
</organism>
<keyword evidence="1" id="KW-0812">Transmembrane</keyword>
<dbReference type="Proteomes" id="UP001456524">
    <property type="component" value="Unassembled WGS sequence"/>
</dbReference>
<gene>
    <name evidence="2" type="ORF">IWX90DRAFT_135423</name>
</gene>
<feature type="transmembrane region" description="Helical" evidence="1">
    <location>
        <begin position="116"/>
        <end position="140"/>
    </location>
</feature>
<sequence length="154" mass="16514">MRSGCAAAADDGPTIALSALTIDRMSVPHLSKLVSPSAYSSAASWSSHACPRVPGAGPSRCLPGKPLYEASHMPATGHVACSGDAGGFLPPYQSQDFKSEDLLWVEPKLHYRNFALFCRFMLSALLFYFTLVCILGLLALPFPILLRELSGGRE</sequence>
<accession>A0ABR1XYD5</accession>
<reference evidence="2 3" key="1">
    <citation type="journal article" date="2022" name="G3 (Bethesda)">
        <title>Enemy or ally: a genomic approach to elucidate the lifestyle of Phyllosticta citrichinaensis.</title>
        <authorList>
            <person name="Buijs V.A."/>
            <person name="Groenewald J.Z."/>
            <person name="Haridas S."/>
            <person name="LaButti K.M."/>
            <person name="Lipzen A."/>
            <person name="Martin F.M."/>
            <person name="Barry K."/>
            <person name="Grigoriev I.V."/>
            <person name="Crous P.W."/>
            <person name="Seidl M.F."/>
        </authorList>
    </citation>
    <scope>NUCLEOTIDE SEQUENCE [LARGE SCALE GENOMIC DNA]</scope>
    <source>
        <strain evidence="2 3">CBS 129764</strain>
    </source>
</reference>
<protein>
    <submittedName>
        <fullName evidence="2">Uncharacterized protein</fullName>
    </submittedName>
</protein>
<name>A0ABR1XYD5_9PEZI</name>